<dbReference type="AlphaFoldDB" id="A0A1L7VF15"/>
<keyword evidence="2" id="KW-1185">Reference proteome</keyword>
<accession>A0A1L7VF15</accession>
<dbReference type="RefSeq" id="XP_031079850.1">
    <property type="nucleotide sequence ID" value="XM_031229633.1"/>
</dbReference>
<gene>
    <name evidence="1" type="ORF">FPRO_05551</name>
</gene>
<name>A0A1L7VF15_FUSPR</name>
<dbReference type="VEuPathDB" id="FungiDB:FPRO_05551"/>
<organism evidence="1 2">
    <name type="scientific">Fusarium proliferatum (strain ET1)</name>
    <name type="common">Orchid endophyte fungus</name>
    <dbReference type="NCBI Taxonomy" id="1227346"/>
    <lineage>
        <taxon>Eukaryota</taxon>
        <taxon>Fungi</taxon>
        <taxon>Dikarya</taxon>
        <taxon>Ascomycota</taxon>
        <taxon>Pezizomycotina</taxon>
        <taxon>Sordariomycetes</taxon>
        <taxon>Hypocreomycetidae</taxon>
        <taxon>Hypocreales</taxon>
        <taxon>Nectriaceae</taxon>
        <taxon>Fusarium</taxon>
        <taxon>Fusarium fujikuroi species complex</taxon>
    </lineage>
</organism>
<proteinExistence type="predicted"/>
<protein>
    <submittedName>
        <fullName evidence="1">Uncharacterized protein</fullName>
    </submittedName>
</protein>
<evidence type="ECO:0000313" key="1">
    <source>
        <dbReference type="EMBL" id="CZR39257.1"/>
    </source>
</evidence>
<reference evidence="2" key="1">
    <citation type="journal article" date="2016" name="Genome Biol. Evol.">
        <title>Comparative 'omics' of the Fusarium fujikuroi species complex highlights differences in genetic potential and metabolite synthesis.</title>
        <authorList>
            <person name="Niehaus E.-M."/>
            <person name="Muensterkoetter M."/>
            <person name="Proctor R.H."/>
            <person name="Brown D.W."/>
            <person name="Sharon A."/>
            <person name="Idan Y."/>
            <person name="Oren-Young L."/>
            <person name="Sieber C.M."/>
            <person name="Novak O."/>
            <person name="Pencik A."/>
            <person name="Tarkowska D."/>
            <person name="Hromadova K."/>
            <person name="Freeman S."/>
            <person name="Maymon M."/>
            <person name="Elazar M."/>
            <person name="Youssef S.A."/>
            <person name="El-Shabrawy E.S.M."/>
            <person name="Shalaby A.B.A."/>
            <person name="Houterman P."/>
            <person name="Brock N.L."/>
            <person name="Burkhardt I."/>
            <person name="Tsavkelova E.A."/>
            <person name="Dickschat J.S."/>
            <person name="Galuszka P."/>
            <person name="Gueldener U."/>
            <person name="Tudzynski B."/>
        </authorList>
    </citation>
    <scope>NUCLEOTIDE SEQUENCE [LARGE SCALE GENOMIC DNA]</scope>
    <source>
        <strain evidence="2">ET1</strain>
    </source>
</reference>
<dbReference type="GeneID" id="42050431"/>
<evidence type="ECO:0000313" key="2">
    <source>
        <dbReference type="Proteomes" id="UP000183971"/>
    </source>
</evidence>
<dbReference type="Proteomes" id="UP000183971">
    <property type="component" value="Unassembled WGS sequence"/>
</dbReference>
<sequence>MPTSALIHLLTVQIDFGQADKRALWRFKGGNIDNLDNGVPVSVYSASCPDSVVDPKGASLQDES</sequence>
<dbReference type="EMBL" id="FJOF01000003">
    <property type="protein sequence ID" value="CZR39257.1"/>
    <property type="molecule type" value="Genomic_DNA"/>
</dbReference>
<comment type="caution">
    <text evidence="1">The sequence shown here is derived from an EMBL/GenBank/DDBJ whole genome shotgun (WGS) entry which is preliminary data.</text>
</comment>